<feature type="domain" description="Cellulose-binding Sde182 C-terminal" evidence="1">
    <location>
        <begin position="38"/>
        <end position="117"/>
    </location>
</feature>
<dbReference type="Proteomes" id="UP000236736">
    <property type="component" value="Unassembled WGS sequence"/>
</dbReference>
<dbReference type="RefSeq" id="WP_235010089.1">
    <property type="nucleotide sequence ID" value="NZ_FNVR01000029.1"/>
</dbReference>
<accession>A0A1H5ZL51</accession>
<name>A0A1H5ZL51_9BACT</name>
<dbReference type="AlphaFoldDB" id="A0A1H5ZL51"/>
<sequence>MDWNVADSYDKANHNPIAVLNGNEGKAWASAKIKEGEEVVLSSKGSKDPDGDQIQVKWWVYREAGNFIGNLELFNPYGEEVKFQMPKLESGQSLHVILEVRDSGTPSLTTYRRIVLTNP</sequence>
<gene>
    <name evidence="2" type="ORF">SAMN03080598_03584</name>
</gene>
<proteinExistence type="predicted"/>
<evidence type="ECO:0000259" key="1">
    <source>
        <dbReference type="Pfam" id="PF21027"/>
    </source>
</evidence>
<keyword evidence="3" id="KW-1185">Reference proteome</keyword>
<evidence type="ECO:0000313" key="3">
    <source>
        <dbReference type="Proteomes" id="UP000236736"/>
    </source>
</evidence>
<evidence type="ECO:0000313" key="2">
    <source>
        <dbReference type="EMBL" id="SEG37263.1"/>
    </source>
</evidence>
<dbReference type="InterPro" id="IPR013783">
    <property type="entry name" value="Ig-like_fold"/>
</dbReference>
<protein>
    <recommendedName>
        <fullName evidence="1">Cellulose-binding Sde182 C-terminal domain-containing protein</fullName>
    </recommendedName>
</protein>
<dbReference type="Gene3D" id="2.60.40.10">
    <property type="entry name" value="Immunoglobulins"/>
    <property type="match status" value="1"/>
</dbReference>
<organism evidence="2 3">
    <name type="scientific">Algoriphagus boritolerans DSM 17298 = JCM 18970</name>
    <dbReference type="NCBI Taxonomy" id="1120964"/>
    <lineage>
        <taxon>Bacteria</taxon>
        <taxon>Pseudomonadati</taxon>
        <taxon>Bacteroidota</taxon>
        <taxon>Cytophagia</taxon>
        <taxon>Cytophagales</taxon>
        <taxon>Cyclobacteriaceae</taxon>
        <taxon>Algoriphagus</taxon>
    </lineage>
</organism>
<dbReference type="STRING" id="1120964.GCA_001313265_05780"/>
<dbReference type="InterPro" id="IPR048527">
    <property type="entry name" value="Sde182_C"/>
</dbReference>
<dbReference type="Pfam" id="PF21027">
    <property type="entry name" value="Sde0182_C"/>
    <property type="match status" value="1"/>
</dbReference>
<dbReference type="EMBL" id="FNVR01000029">
    <property type="protein sequence ID" value="SEG37263.1"/>
    <property type="molecule type" value="Genomic_DNA"/>
</dbReference>
<reference evidence="3" key="1">
    <citation type="submission" date="2016-10" db="EMBL/GenBank/DDBJ databases">
        <authorList>
            <person name="Varghese N."/>
            <person name="Submissions S."/>
        </authorList>
    </citation>
    <scope>NUCLEOTIDE SEQUENCE [LARGE SCALE GENOMIC DNA]</scope>
    <source>
        <strain evidence="3">DSM 17298</strain>
    </source>
</reference>